<comment type="caution">
    <text evidence="3">The sequence shown here is derived from an EMBL/GenBank/DDBJ whole genome shotgun (WGS) entry which is preliminary data.</text>
</comment>
<dbReference type="InterPro" id="IPR047656">
    <property type="entry name" value="IS481-like_transpos"/>
</dbReference>
<proteinExistence type="predicted"/>
<accession>A0ABV2XLG0</accession>
<organism evidence="3 4">
    <name type="scientific">Nocardia niwae</name>
    <dbReference type="NCBI Taxonomy" id="626084"/>
    <lineage>
        <taxon>Bacteria</taxon>
        <taxon>Bacillati</taxon>
        <taxon>Actinomycetota</taxon>
        <taxon>Actinomycetes</taxon>
        <taxon>Mycobacteriales</taxon>
        <taxon>Nocardiaceae</taxon>
        <taxon>Nocardia</taxon>
    </lineage>
</organism>
<feature type="non-terminal residue" evidence="3">
    <location>
        <position position="325"/>
    </location>
</feature>
<name>A0ABV2XLG0_9NOCA</name>
<dbReference type="InterPro" id="IPR009057">
    <property type="entry name" value="Homeodomain-like_sf"/>
</dbReference>
<dbReference type="PANTHER" id="PTHR35004:SF6">
    <property type="entry name" value="TRANSPOSASE"/>
    <property type="match status" value="1"/>
</dbReference>
<dbReference type="InterPro" id="IPR024967">
    <property type="entry name" value="DNA-bd_IS481-type"/>
</dbReference>
<gene>
    <name evidence="3" type="ORF">ABZ507_33540</name>
</gene>
<dbReference type="PANTHER" id="PTHR35004">
    <property type="entry name" value="TRANSPOSASE RV3428C-RELATED"/>
    <property type="match status" value="1"/>
</dbReference>
<dbReference type="Pfam" id="PF13011">
    <property type="entry name" value="LZ_Tnp_IS481"/>
    <property type="match status" value="1"/>
</dbReference>
<dbReference type="InterPro" id="IPR036397">
    <property type="entry name" value="RNaseH_sf"/>
</dbReference>
<feature type="region of interest" description="Disordered" evidence="1">
    <location>
        <begin position="52"/>
        <end position="73"/>
    </location>
</feature>
<evidence type="ECO:0000313" key="3">
    <source>
        <dbReference type="EMBL" id="MEU2126737.1"/>
    </source>
</evidence>
<reference evidence="3 4" key="1">
    <citation type="submission" date="2024-06" db="EMBL/GenBank/DDBJ databases">
        <title>The Natural Products Discovery Center: Release of the First 8490 Sequenced Strains for Exploring Actinobacteria Biosynthetic Diversity.</title>
        <authorList>
            <person name="Kalkreuter E."/>
            <person name="Kautsar S.A."/>
            <person name="Yang D."/>
            <person name="Bader C.D."/>
            <person name="Teijaro C.N."/>
            <person name="Fluegel L."/>
            <person name="Davis C.M."/>
            <person name="Simpson J.R."/>
            <person name="Lauterbach L."/>
            <person name="Steele A.D."/>
            <person name="Gui C."/>
            <person name="Meng S."/>
            <person name="Li G."/>
            <person name="Viehrig K."/>
            <person name="Ye F."/>
            <person name="Su P."/>
            <person name="Kiefer A.F."/>
            <person name="Nichols A."/>
            <person name="Cepeda A.J."/>
            <person name="Yan W."/>
            <person name="Fan B."/>
            <person name="Jiang Y."/>
            <person name="Adhikari A."/>
            <person name="Zheng C.-J."/>
            <person name="Schuster L."/>
            <person name="Cowan T.M."/>
            <person name="Smanski M.J."/>
            <person name="Chevrette M.G."/>
            <person name="De Carvalho L.P.S."/>
            <person name="Shen B."/>
        </authorList>
    </citation>
    <scope>NUCLEOTIDE SEQUENCE [LARGE SCALE GENOMIC DNA]</scope>
    <source>
        <strain evidence="3 4">NPDC019434</strain>
    </source>
</reference>
<evidence type="ECO:0000313" key="4">
    <source>
        <dbReference type="Proteomes" id="UP001550535"/>
    </source>
</evidence>
<dbReference type="NCBIfam" id="NF033577">
    <property type="entry name" value="transpos_IS481"/>
    <property type="match status" value="1"/>
</dbReference>
<dbReference type="EMBL" id="JBEYBR010000209">
    <property type="protein sequence ID" value="MEU2126737.1"/>
    <property type="molecule type" value="Genomic_DNA"/>
</dbReference>
<sequence length="325" mass="37428">MVHRNAPLSELGRLRLARCVVDDGWPLRRAAERFQVSATTAKRWAERYRAGGAAAMTDRSSRPHRSPRRVPTRTERRIIKLRVLRRWGPARIGYLLGLHPSTVHRVLTRYQLARLRWLDRATGRVVRRYEHPAPGDLVHVDVKKLGKIPDGGGWRAVGRATGARNARAHTRRRRNQHPVIGYHYLHTALDDHSRLAYSELLGDERKDTAAAFWTRANAWFTANGITVRKVLSDNGSCYRSRAFADALGEVAHQRTRPYRPQTNGKVERFHRTLADEWAYARTYRSDTERCQEFTHWLHTYNHHRNHTALGGHPPASRVPNLTGQN</sequence>
<evidence type="ECO:0000259" key="2">
    <source>
        <dbReference type="PROSITE" id="PS50994"/>
    </source>
</evidence>
<dbReference type="InterPro" id="IPR001584">
    <property type="entry name" value="Integrase_cat-core"/>
</dbReference>
<dbReference type="InterPro" id="IPR012337">
    <property type="entry name" value="RNaseH-like_sf"/>
</dbReference>
<evidence type="ECO:0000256" key="1">
    <source>
        <dbReference type="SAM" id="MobiDB-lite"/>
    </source>
</evidence>
<dbReference type="SUPFAM" id="SSF46689">
    <property type="entry name" value="Homeodomain-like"/>
    <property type="match status" value="1"/>
</dbReference>
<feature type="domain" description="Integrase catalytic" evidence="2">
    <location>
        <begin position="145"/>
        <end position="322"/>
    </location>
</feature>
<dbReference type="Pfam" id="PF13683">
    <property type="entry name" value="rve_3"/>
    <property type="match status" value="1"/>
</dbReference>
<dbReference type="SUPFAM" id="SSF53098">
    <property type="entry name" value="Ribonuclease H-like"/>
    <property type="match status" value="1"/>
</dbReference>
<dbReference type="Proteomes" id="UP001550535">
    <property type="component" value="Unassembled WGS sequence"/>
</dbReference>
<dbReference type="PROSITE" id="PS50994">
    <property type="entry name" value="INTEGRASE"/>
    <property type="match status" value="1"/>
</dbReference>
<dbReference type="RefSeq" id="WP_063025455.1">
    <property type="nucleotide sequence ID" value="NZ_JBEYBM010000059.1"/>
</dbReference>
<protein>
    <submittedName>
        <fullName evidence="3">IS481 family transposase</fullName>
    </submittedName>
</protein>
<feature type="compositionally biased region" description="Basic residues" evidence="1">
    <location>
        <begin position="62"/>
        <end position="71"/>
    </location>
</feature>
<keyword evidence="4" id="KW-1185">Reference proteome</keyword>
<dbReference type="Gene3D" id="3.30.420.10">
    <property type="entry name" value="Ribonuclease H-like superfamily/Ribonuclease H"/>
    <property type="match status" value="1"/>
</dbReference>